<feature type="domain" description="Protein kinase" evidence="1">
    <location>
        <begin position="7"/>
        <end position="232"/>
    </location>
</feature>
<dbReference type="PROSITE" id="PS50011">
    <property type="entry name" value="PROTEIN_KINASE_DOM"/>
    <property type="match status" value="1"/>
</dbReference>
<dbReference type="PANTHER" id="PTHR23257:SF963">
    <property type="entry name" value="AT08303P"/>
    <property type="match status" value="1"/>
</dbReference>
<comment type="caution">
    <text evidence="2">The sequence shown here is derived from an EMBL/GenBank/DDBJ whole genome shotgun (WGS) entry which is preliminary data.</text>
</comment>
<dbReference type="EMBL" id="CAJVQB010002119">
    <property type="protein sequence ID" value="CAG8562715.1"/>
    <property type="molecule type" value="Genomic_DNA"/>
</dbReference>
<evidence type="ECO:0000259" key="1">
    <source>
        <dbReference type="PROSITE" id="PS50011"/>
    </source>
</evidence>
<dbReference type="SMART" id="SM00220">
    <property type="entry name" value="S_TKc"/>
    <property type="match status" value="1"/>
</dbReference>
<reference evidence="2 3" key="1">
    <citation type="submission" date="2021-06" db="EMBL/GenBank/DDBJ databases">
        <authorList>
            <person name="Kallberg Y."/>
            <person name="Tangrot J."/>
            <person name="Rosling A."/>
        </authorList>
    </citation>
    <scope>NUCLEOTIDE SEQUENCE [LARGE SCALE GENOMIC DNA]</scope>
    <source>
        <strain evidence="2 3">120-4 pot B 10/14</strain>
    </source>
</reference>
<name>A0ABN7UCJ2_GIGMA</name>
<protein>
    <submittedName>
        <fullName evidence="2">19580_t:CDS:1</fullName>
    </submittedName>
</protein>
<dbReference type="PANTHER" id="PTHR23257">
    <property type="entry name" value="SERINE-THREONINE PROTEIN KINASE"/>
    <property type="match status" value="1"/>
</dbReference>
<accession>A0ABN7UCJ2</accession>
<dbReference type="SUPFAM" id="SSF56112">
    <property type="entry name" value="Protein kinase-like (PK-like)"/>
    <property type="match status" value="1"/>
</dbReference>
<dbReference type="Gene3D" id="1.10.510.10">
    <property type="entry name" value="Transferase(Phosphotransferase) domain 1"/>
    <property type="match status" value="1"/>
</dbReference>
<gene>
    <name evidence="2" type="ORF">GMARGA_LOCUS5096</name>
</gene>
<evidence type="ECO:0000313" key="3">
    <source>
        <dbReference type="Proteomes" id="UP000789901"/>
    </source>
</evidence>
<dbReference type="InterPro" id="IPR050167">
    <property type="entry name" value="Ser_Thr_protein_kinase"/>
</dbReference>
<dbReference type="InterPro" id="IPR011009">
    <property type="entry name" value="Kinase-like_dom_sf"/>
</dbReference>
<proteinExistence type="predicted"/>
<organism evidence="2 3">
    <name type="scientific">Gigaspora margarita</name>
    <dbReference type="NCBI Taxonomy" id="4874"/>
    <lineage>
        <taxon>Eukaryota</taxon>
        <taxon>Fungi</taxon>
        <taxon>Fungi incertae sedis</taxon>
        <taxon>Mucoromycota</taxon>
        <taxon>Glomeromycotina</taxon>
        <taxon>Glomeromycetes</taxon>
        <taxon>Diversisporales</taxon>
        <taxon>Gigasporaceae</taxon>
        <taxon>Gigaspora</taxon>
    </lineage>
</organism>
<keyword evidence="3" id="KW-1185">Reference proteome</keyword>
<dbReference type="Proteomes" id="UP000789901">
    <property type="component" value="Unassembled WGS sequence"/>
</dbReference>
<dbReference type="InterPro" id="IPR000719">
    <property type="entry name" value="Prot_kinase_dom"/>
</dbReference>
<sequence>MTSNTSFSNIECFECGNFRSLLWCSIRNWDEENEEWLRNGPTKCALKRIENSNKMSREYLNNIMRNHQCLQGRFVVDCFGITRDPTGCYMFVTSLCEENLYQYIDRVMGYLRWEDIVKILCEIIEGLKRIHDNGLYHGNLHGGNFTPKVYSTLMERCWYQDPNKRPKVTELRDILSHWVTAIYDNSISNLLNTVNSDRIISENIIFVNRTIHHNAVYNSRLVNFQSLHEDGD</sequence>
<evidence type="ECO:0000313" key="2">
    <source>
        <dbReference type="EMBL" id="CAG8562715.1"/>
    </source>
</evidence>